<evidence type="ECO:0000256" key="3">
    <source>
        <dbReference type="ARBA" id="ARBA00012438"/>
    </source>
</evidence>
<dbReference type="SMART" id="SM00304">
    <property type="entry name" value="HAMP"/>
    <property type="match status" value="1"/>
</dbReference>
<dbReference type="Pfam" id="PF02518">
    <property type="entry name" value="HATPase_c"/>
    <property type="match status" value="1"/>
</dbReference>
<dbReference type="Pfam" id="PF00512">
    <property type="entry name" value="HisKA"/>
    <property type="match status" value="1"/>
</dbReference>
<gene>
    <name evidence="12" type="ORF">AVW16_13710</name>
</gene>
<dbReference type="Gene3D" id="6.10.340.10">
    <property type="match status" value="1"/>
</dbReference>
<dbReference type="InterPro" id="IPR004358">
    <property type="entry name" value="Sig_transdc_His_kin-like_C"/>
</dbReference>
<dbReference type="InterPro" id="IPR003660">
    <property type="entry name" value="HAMP_dom"/>
</dbReference>
<dbReference type="SUPFAM" id="SSF47384">
    <property type="entry name" value="Homodimeric domain of signal transducing histidine kinase"/>
    <property type="match status" value="1"/>
</dbReference>
<dbReference type="Gene3D" id="3.40.50.2300">
    <property type="match status" value="1"/>
</dbReference>
<dbReference type="SUPFAM" id="SSF55874">
    <property type="entry name" value="ATPase domain of HSP90 chaperone/DNA topoisomerase II/histidine kinase"/>
    <property type="match status" value="1"/>
</dbReference>
<sequence length="863" mass="91832">MALFRCLRSPERSTIRFRLVAAFLLLFCVTLAVATVGVLGMRANQRTLDEFEASVVPEIARVLELSEKVAQVAAIAPGMTGTASPDLLHDNTELLQSLLGDIRRLSSSLPARAEEKLAVAGELDGIDRDLTRLMALARASHAQQQVLRAQRRALDEVGRAIFLERSAVARETPTLLNLWVTLSAASAADGTASLGRFESDAEALWAQAESRGETRRRPALAAELGRLADPAGGVLATRRGQLVNEQDTGYVVALMRAHADQLGVRAARYVRELREIAAQRRARVHIAVASGESSLLFLAGGGVVLALFGVFYVGRVLTRLQAMTGVMARLAAGDTGQLIPATERCDEVGDLARAFQVFRDTLLDKQRLAQGLDAQRRLLETVFQSMSDGLSVYDAAGRLVAWNPTFVRLLELPAGFVRPGMSLAELRHGVPRASRWRAVSRDTATRTEDGRTRIAASAELHLSGGCILEFQCQGMPDGGWVAVCRDLSSRRAVEAELRQAQKMEVLGQLTGGVAHDFNNFLVAILGNLELLQARLAGEPDSLALAERARRAAERASQLTRRLLAFARRQPLTPELVEVGAMLAEMQDLVEYCVGDAIRVVIEPVVGQPTVRVDRGQLENAVFNLALNSAAAMPDGGTLTLSAARVEQPSHLPGCAAAVVLRVADTGTGIPPALLSKVVEPFFTTKAPGEGSGLGLSMVYGFARQSGGDLAIDSVPGAGTTVSVWLPAGEARAERGARSAPVAAPARPGATVLVVEDDDAVRETTLSMLATLGAVADGVADADAALAWLAGRGPVALVLSDISLGAGGDGVVLARRIRERWPSQEVVLTSGLPLESHLARADWHPGQRFVAKPFSLPTLAGLFA</sequence>
<feature type="domain" description="HAMP" evidence="11">
    <location>
        <begin position="314"/>
        <end position="367"/>
    </location>
</feature>
<dbReference type="InterPro" id="IPR001789">
    <property type="entry name" value="Sig_transdc_resp-reg_receiver"/>
</dbReference>
<reference evidence="13" key="1">
    <citation type="submission" date="2016-01" db="EMBL/GenBank/DDBJ databases">
        <title>Draft genome of Chromobacterium sp. F49.</title>
        <authorList>
            <person name="Hong K.W."/>
        </authorList>
    </citation>
    <scope>NUCLEOTIDE SEQUENCE [LARGE SCALE GENOMIC DNA]</scope>
    <source>
        <strain evidence="13">CN10</strain>
    </source>
</reference>
<dbReference type="Gene3D" id="1.10.287.130">
    <property type="match status" value="1"/>
</dbReference>
<evidence type="ECO:0000313" key="12">
    <source>
        <dbReference type="EMBL" id="KZE28634.1"/>
    </source>
</evidence>
<dbReference type="CDD" id="cd00082">
    <property type="entry name" value="HisKA"/>
    <property type="match status" value="1"/>
</dbReference>
<dbReference type="InterPro" id="IPR003594">
    <property type="entry name" value="HATPase_dom"/>
</dbReference>
<evidence type="ECO:0000259" key="9">
    <source>
        <dbReference type="PROSITE" id="PS50110"/>
    </source>
</evidence>
<dbReference type="RefSeq" id="WP_066613889.1">
    <property type="nucleotide sequence ID" value="NZ_LQQU01000036.1"/>
</dbReference>
<keyword evidence="13" id="KW-1185">Reference proteome</keyword>
<dbReference type="InterPro" id="IPR035965">
    <property type="entry name" value="PAS-like_dom_sf"/>
</dbReference>
<evidence type="ECO:0000256" key="6">
    <source>
        <dbReference type="ARBA" id="ARBA00022777"/>
    </source>
</evidence>
<comment type="subcellular location">
    <subcellularLocation>
        <location evidence="2">Membrane</location>
    </subcellularLocation>
</comment>
<dbReference type="InterPro" id="IPR000014">
    <property type="entry name" value="PAS"/>
</dbReference>
<dbReference type="PANTHER" id="PTHR43065">
    <property type="entry name" value="SENSOR HISTIDINE KINASE"/>
    <property type="match status" value="1"/>
</dbReference>
<feature type="domain" description="PAS" evidence="10">
    <location>
        <begin position="375"/>
        <end position="410"/>
    </location>
</feature>
<dbReference type="SMART" id="SM00388">
    <property type="entry name" value="HisKA"/>
    <property type="match status" value="1"/>
</dbReference>
<feature type="modified residue" description="4-aspartylphosphate" evidence="7">
    <location>
        <position position="800"/>
    </location>
</feature>
<dbReference type="OrthoDB" id="224978at2"/>
<evidence type="ECO:0000313" key="13">
    <source>
        <dbReference type="Proteomes" id="UP000076625"/>
    </source>
</evidence>
<comment type="caution">
    <text evidence="12">The sequence shown here is derived from an EMBL/GenBank/DDBJ whole genome shotgun (WGS) entry which is preliminary data.</text>
</comment>
<dbReference type="Proteomes" id="UP000076625">
    <property type="component" value="Unassembled WGS sequence"/>
</dbReference>
<keyword evidence="6 12" id="KW-0418">Kinase</keyword>
<keyword evidence="4 7" id="KW-0597">Phosphoprotein</keyword>
<feature type="domain" description="Response regulatory" evidence="9">
    <location>
        <begin position="750"/>
        <end position="863"/>
    </location>
</feature>
<dbReference type="Gene3D" id="3.30.450.20">
    <property type="entry name" value="PAS domain"/>
    <property type="match status" value="1"/>
</dbReference>
<comment type="catalytic activity">
    <reaction evidence="1">
        <text>ATP + protein L-histidine = ADP + protein N-phospho-L-histidine.</text>
        <dbReference type="EC" id="2.7.13.3"/>
    </reaction>
</comment>
<dbReference type="STRING" id="1452487.AVW16_13710"/>
<protein>
    <recommendedName>
        <fullName evidence="3">histidine kinase</fullName>
        <ecNumber evidence="3">2.7.13.3</ecNumber>
    </recommendedName>
</protein>
<feature type="domain" description="Histidine kinase" evidence="8">
    <location>
        <begin position="512"/>
        <end position="729"/>
    </location>
</feature>
<name>A0A163BSZ5_9NEIS</name>
<evidence type="ECO:0000256" key="4">
    <source>
        <dbReference type="ARBA" id="ARBA00022553"/>
    </source>
</evidence>
<proteinExistence type="predicted"/>
<dbReference type="SUPFAM" id="SSF158472">
    <property type="entry name" value="HAMP domain-like"/>
    <property type="match status" value="1"/>
</dbReference>
<evidence type="ECO:0000256" key="7">
    <source>
        <dbReference type="PROSITE-ProRule" id="PRU00169"/>
    </source>
</evidence>
<evidence type="ECO:0000259" key="11">
    <source>
        <dbReference type="PROSITE" id="PS50885"/>
    </source>
</evidence>
<dbReference type="PROSITE" id="PS50109">
    <property type="entry name" value="HIS_KIN"/>
    <property type="match status" value="1"/>
</dbReference>
<evidence type="ECO:0000256" key="2">
    <source>
        <dbReference type="ARBA" id="ARBA00004370"/>
    </source>
</evidence>
<dbReference type="InterPro" id="IPR036097">
    <property type="entry name" value="HisK_dim/P_sf"/>
</dbReference>
<dbReference type="InterPro" id="IPR011006">
    <property type="entry name" value="CheY-like_superfamily"/>
</dbReference>
<dbReference type="SUPFAM" id="SSF52172">
    <property type="entry name" value="CheY-like"/>
    <property type="match status" value="1"/>
</dbReference>
<dbReference type="PRINTS" id="PR00344">
    <property type="entry name" value="BCTRLSENSOR"/>
</dbReference>
<dbReference type="GO" id="GO:0000155">
    <property type="term" value="F:phosphorelay sensor kinase activity"/>
    <property type="evidence" value="ECO:0007669"/>
    <property type="project" value="InterPro"/>
</dbReference>
<evidence type="ECO:0000256" key="1">
    <source>
        <dbReference type="ARBA" id="ARBA00000085"/>
    </source>
</evidence>
<evidence type="ECO:0000259" key="8">
    <source>
        <dbReference type="PROSITE" id="PS50109"/>
    </source>
</evidence>
<organism evidence="12 13">
    <name type="scientific">Crenobacter luteus</name>
    <dbReference type="NCBI Taxonomy" id="1452487"/>
    <lineage>
        <taxon>Bacteria</taxon>
        <taxon>Pseudomonadati</taxon>
        <taxon>Pseudomonadota</taxon>
        <taxon>Betaproteobacteria</taxon>
        <taxon>Neisseriales</taxon>
        <taxon>Neisseriaceae</taxon>
        <taxon>Crenobacter</taxon>
    </lineage>
</organism>
<dbReference type="SMART" id="SM00448">
    <property type="entry name" value="REC"/>
    <property type="match status" value="1"/>
</dbReference>
<dbReference type="SMART" id="SM00387">
    <property type="entry name" value="HATPase_c"/>
    <property type="match status" value="1"/>
</dbReference>
<dbReference type="InterPro" id="IPR003661">
    <property type="entry name" value="HisK_dim/P_dom"/>
</dbReference>
<dbReference type="EC" id="2.7.13.3" evidence="3"/>
<evidence type="ECO:0000259" key="10">
    <source>
        <dbReference type="PROSITE" id="PS50112"/>
    </source>
</evidence>
<evidence type="ECO:0000256" key="5">
    <source>
        <dbReference type="ARBA" id="ARBA00022679"/>
    </source>
</evidence>
<dbReference type="Gene3D" id="3.30.565.10">
    <property type="entry name" value="Histidine kinase-like ATPase, C-terminal domain"/>
    <property type="match status" value="1"/>
</dbReference>
<dbReference type="PROSITE" id="PS50110">
    <property type="entry name" value="RESPONSE_REGULATORY"/>
    <property type="match status" value="1"/>
</dbReference>
<keyword evidence="5" id="KW-0808">Transferase</keyword>
<dbReference type="AlphaFoldDB" id="A0A163BSZ5"/>
<accession>A0A163BSZ5</accession>
<dbReference type="PANTHER" id="PTHR43065:SF42">
    <property type="entry name" value="TWO-COMPONENT SENSOR PPRA"/>
    <property type="match status" value="1"/>
</dbReference>
<dbReference type="InterPro" id="IPR005467">
    <property type="entry name" value="His_kinase_dom"/>
</dbReference>
<dbReference type="SUPFAM" id="SSF55785">
    <property type="entry name" value="PYP-like sensor domain (PAS domain)"/>
    <property type="match status" value="1"/>
</dbReference>
<dbReference type="Pfam" id="PF00072">
    <property type="entry name" value="Response_reg"/>
    <property type="match status" value="1"/>
</dbReference>
<dbReference type="PROSITE" id="PS50885">
    <property type="entry name" value="HAMP"/>
    <property type="match status" value="1"/>
</dbReference>
<dbReference type="Pfam" id="PF00672">
    <property type="entry name" value="HAMP"/>
    <property type="match status" value="1"/>
</dbReference>
<dbReference type="InterPro" id="IPR036890">
    <property type="entry name" value="HATPase_C_sf"/>
</dbReference>
<dbReference type="Pfam" id="PF12860">
    <property type="entry name" value="PAS_7"/>
    <property type="match status" value="1"/>
</dbReference>
<dbReference type="CDD" id="cd06225">
    <property type="entry name" value="HAMP"/>
    <property type="match status" value="1"/>
</dbReference>
<dbReference type="PROSITE" id="PS50112">
    <property type="entry name" value="PAS"/>
    <property type="match status" value="1"/>
</dbReference>
<dbReference type="EMBL" id="LQQU01000036">
    <property type="protein sequence ID" value="KZE28634.1"/>
    <property type="molecule type" value="Genomic_DNA"/>
</dbReference>
<dbReference type="GO" id="GO:0016020">
    <property type="term" value="C:membrane"/>
    <property type="evidence" value="ECO:0007669"/>
    <property type="project" value="UniProtKB-SubCell"/>
</dbReference>